<dbReference type="GO" id="GO:0016491">
    <property type="term" value="F:oxidoreductase activity"/>
    <property type="evidence" value="ECO:0007669"/>
    <property type="project" value="InterPro"/>
</dbReference>
<feature type="domain" description="4Fe-4S Mo/W bis-MGD-type" evidence="5">
    <location>
        <begin position="2"/>
        <end position="57"/>
    </location>
</feature>
<evidence type="ECO:0000256" key="2">
    <source>
        <dbReference type="ARBA" id="ARBA00022723"/>
    </source>
</evidence>
<dbReference type="InterPro" id="IPR006656">
    <property type="entry name" value="Mopterin_OxRdtase"/>
</dbReference>
<evidence type="ECO:0000313" key="6">
    <source>
        <dbReference type="EMBL" id="PLX62647.1"/>
    </source>
</evidence>
<dbReference type="Gene3D" id="2.20.25.90">
    <property type="entry name" value="ADC-like domains"/>
    <property type="match status" value="1"/>
</dbReference>
<dbReference type="SMART" id="SM00926">
    <property type="entry name" value="Molybdop_Fe4S4"/>
    <property type="match status" value="1"/>
</dbReference>
<keyword evidence="4" id="KW-0411">Iron-sulfur</keyword>
<dbReference type="InterPro" id="IPR006963">
    <property type="entry name" value="Mopterin_OxRdtase_4Fe-4S_dom"/>
</dbReference>
<organism evidence="6 7">
    <name type="scientific">Sedimenticola selenatireducens</name>
    <dbReference type="NCBI Taxonomy" id="191960"/>
    <lineage>
        <taxon>Bacteria</taxon>
        <taxon>Pseudomonadati</taxon>
        <taxon>Pseudomonadota</taxon>
        <taxon>Gammaproteobacteria</taxon>
        <taxon>Chromatiales</taxon>
        <taxon>Sedimenticolaceae</taxon>
        <taxon>Sedimenticola</taxon>
    </lineage>
</organism>
<dbReference type="CDD" id="cd02781">
    <property type="entry name" value="MopB_CT_Acetylene-hydratase"/>
    <property type="match status" value="1"/>
</dbReference>
<keyword evidence="3" id="KW-0408">Iron</keyword>
<accession>A0A2N6CZ49</accession>
<dbReference type="Gene3D" id="3.40.228.10">
    <property type="entry name" value="Dimethylsulfoxide Reductase, domain 2"/>
    <property type="match status" value="1"/>
</dbReference>
<reference evidence="6 7" key="1">
    <citation type="submission" date="2017-11" db="EMBL/GenBank/DDBJ databases">
        <title>Genome-resolved metagenomics identifies genetic mobility, metabolic interactions, and unexpected diversity in perchlorate-reducing communities.</title>
        <authorList>
            <person name="Barnum T.P."/>
            <person name="Figueroa I.A."/>
            <person name="Carlstrom C.I."/>
            <person name="Lucas L.N."/>
            <person name="Engelbrektson A.L."/>
            <person name="Coates J.D."/>
        </authorList>
    </citation>
    <scope>NUCLEOTIDE SEQUENCE [LARGE SCALE GENOMIC DNA]</scope>
    <source>
        <strain evidence="6">BM301</strain>
    </source>
</reference>
<gene>
    <name evidence="6" type="ORF">C0630_05420</name>
</gene>
<evidence type="ECO:0000256" key="3">
    <source>
        <dbReference type="ARBA" id="ARBA00023004"/>
    </source>
</evidence>
<comment type="caution">
    <text evidence="6">The sequence shown here is derived from an EMBL/GenBank/DDBJ whole genome shotgun (WGS) entry which is preliminary data.</text>
</comment>
<dbReference type="GO" id="GO:0051536">
    <property type="term" value="F:iron-sulfur cluster binding"/>
    <property type="evidence" value="ECO:0007669"/>
    <property type="project" value="UniProtKB-KW"/>
</dbReference>
<dbReference type="EMBL" id="PKUN01000004">
    <property type="protein sequence ID" value="PLX62647.1"/>
    <property type="molecule type" value="Genomic_DNA"/>
</dbReference>
<dbReference type="GO" id="GO:0046872">
    <property type="term" value="F:metal ion binding"/>
    <property type="evidence" value="ECO:0007669"/>
    <property type="project" value="UniProtKB-KW"/>
</dbReference>
<evidence type="ECO:0000256" key="1">
    <source>
        <dbReference type="ARBA" id="ARBA00010312"/>
    </source>
</evidence>
<evidence type="ECO:0000259" key="5">
    <source>
        <dbReference type="PROSITE" id="PS51669"/>
    </source>
</evidence>
<dbReference type="Gene3D" id="3.40.50.740">
    <property type="match status" value="2"/>
</dbReference>
<dbReference type="GO" id="GO:0043546">
    <property type="term" value="F:molybdopterin cofactor binding"/>
    <property type="evidence" value="ECO:0007669"/>
    <property type="project" value="InterPro"/>
</dbReference>
<dbReference type="Pfam" id="PF00384">
    <property type="entry name" value="Molybdopterin"/>
    <property type="match status" value="1"/>
</dbReference>
<protein>
    <submittedName>
        <fullName evidence="6">Molybdopterin oxidoreductase</fullName>
    </submittedName>
</protein>
<dbReference type="RefSeq" id="WP_273438213.1">
    <property type="nucleotide sequence ID" value="NZ_PKUN01000004.1"/>
</dbReference>
<name>A0A2N6CZ49_9GAMM</name>
<dbReference type="GO" id="GO:0018818">
    <property type="term" value="F:acetylene hydratase activity"/>
    <property type="evidence" value="ECO:0007669"/>
    <property type="project" value="InterPro"/>
</dbReference>
<dbReference type="SUPFAM" id="SSF53706">
    <property type="entry name" value="Formate dehydrogenase/DMSO reductase, domains 1-3"/>
    <property type="match status" value="1"/>
</dbReference>
<dbReference type="Gene3D" id="2.40.40.20">
    <property type="match status" value="1"/>
</dbReference>
<dbReference type="AlphaFoldDB" id="A0A2N6CZ49"/>
<dbReference type="PROSITE" id="PS51669">
    <property type="entry name" value="4FE4S_MOW_BIS_MGD"/>
    <property type="match status" value="1"/>
</dbReference>
<comment type="similarity">
    <text evidence="1">Belongs to the prokaryotic molybdopterin-containing oxidoreductase family.</text>
</comment>
<dbReference type="InterPro" id="IPR037949">
    <property type="entry name" value="MopB_CT_Acetylene-hydratase"/>
</dbReference>
<dbReference type="STRING" id="1111735.GCA_000428045_00495"/>
<dbReference type="PANTHER" id="PTHR43742:SF6">
    <property type="entry name" value="OXIDOREDUCTASE YYAE-RELATED"/>
    <property type="match status" value="1"/>
</dbReference>
<dbReference type="Pfam" id="PF04879">
    <property type="entry name" value="Molybdop_Fe4S4"/>
    <property type="match status" value="1"/>
</dbReference>
<dbReference type="SUPFAM" id="SSF50692">
    <property type="entry name" value="ADC-like"/>
    <property type="match status" value="1"/>
</dbReference>
<dbReference type="InterPro" id="IPR006657">
    <property type="entry name" value="MoPterin_dinucl-bd_dom"/>
</dbReference>
<proteinExistence type="inferred from homology"/>
<evidence type="ECO:0000256" key="4">
    <source>
        <dbReference type="ARBA" id="ARBA00023014"/>
    </source>
</evidence>
<dbReference type="Proteomes" id="UP000235015">
    <property type="component" value="Unassembled WGS sequence"/>
</dbReference>
<dbReference type="PANTHER" id="PTHR43742">
    <property type="entry name" value="TRIMETHYLAMINE-N-OXIDE REDUCTASE"/>
    <property type="match status" value="1"/>
</dbReference>
<dbReference type="InterPro" id="IPR050612">
    <property type="entry name" value="Prok_Mopterin_Oxidored"/>
</dbReference>
<dbReference type="InterPro" id="IPR009010">
    <property type="entry name" value="Asp_de-COase-like_dom_sf"/>
</dbReference>
<dbReference type="Pfam" id="PF01568">
    <property type="entry name" value="Molydop_binding"/>
    <property type="match status" value="1"/>
</dbReference>
<keyword evidence="2" id="KW-0479">Metal-binding</keyword>
<sequence length="769" mass="84521">MEKRVPCYCALCISRCGCISTVRDGRLVAVDPDPDHPTGEHLCIKGRTAPEWVNSSERLLTPLKRTRAKGAADPGWQPIGWDEALETISQRLQQLAASAGPESVAFSVTTPSGTGIADSFNWINRLAHAYGSPNTVFATENCNWHKDFTPMHTWGGGIGMPDYERTGCILLWGFNPTTSWLAQANLVRQAKRRGARLVVIDCRRAGLAALADQWLRVRPGSDGPLAMSLAHVLIENGWYDQAFIRRWSNGPFLVWGDNGRLLTEADIRPGGSSQRYVQWDGRRNAPLITDSATSDDASVAGDAALFGSYPVTTLQGRILCSPVFQHYAERCREYDPEAQSAITGISAEQVRETARLLHEQGPVSYFTWTGTAQQPQASQTSRAISLLYALTGDFDAPGGNVYFAKPAVANFFGLELLDQAQRQKTLGFSERPVGPGTMGWITSLDLYRAVVEQVPYPVKALISFGSNPQLTKPPTAHTEAALKQLEFYVHADLFMNPTAVYADIILPVASPWERSGLYPGFQVSQRAESHLQLRPAVIPPRGEAQSDTWIVFQLAVRLGLADHFFGGDMQQALEKLLEPSGVALETLQQHPQGIDLALQTQYQKYRQQGFATPSGRLELYASRFEAAGHDPLPDFVSGSDRDAAYPLRLTSAKWVQYCHSQQRNVPSLRKRMPDPLVELHPDTAVNGGIAEGEWVVVATPQGSIRARARFNESLDRNVVCAQYGWWQAGDGLGGRHYNGLIDAEEIDPVSGSNSLRSARCRISKIAPGE</sequence>
<evidence type="ECO:0000313" key="7">
    <source>
        <dbReference type="Proteomes" id="UP000235015"/>
    </source>
</evidence>